<keyword evidence="1" id="KW-0418">Kinase</keyword>
<organism evidence="1 2">
    <name type="scientific">Apibacter muscae</name>
    <dbReference type="NCBI Taxonomy" id="2509004"/>
    <lineage>
        <taxon>Bacteria</taxon>
        <taxon>Pseudomonadati</taxon>
        <taxon>Bacteroidota</taxon>
        <taxon>Flavobacteriia</taxon>
        <taxon>Flavobacteriales</taxon>
        <taxon>Weeksellaceae</taxon>
        <taxon>Apibacter</taxon>
    </lineage>
</organism>
<sequence>MDSIKTFKSRGKLLLTGEYAVLDGALALAVPTQVGQTLQIHPVTKGNNQITWLAYKHNGELWFNCILDIYTEQVVKTNQPDIALKLLKIFLEVKKLGSKTFQENSSFECETHLEFPENWGLGTSSTLINNIAKWTKVDPYKLLSQTFGGSGYDIACANAENPITYRLQKEKEPMVRDVYFPSEISDRIIFVYLNNKQNSREGIQHYRQKEKSQALVEAISEITEQIITSKITFEEFAYQIIQHENYISKFIEIPTIKEKLFSDYPGFIKSLGAWGGDFIMAEKTDNSEQYFRGKGYKVVKNYDELLI</sequence>
<dbReference type="InterPro" id="IPR047765">
    <property type="entry name" value="GHMP_GYDIA-like"/>
</dbReference>
<proteinExistence type="predicted"/>
<keyword evidence="1" id="KW-0808">Transferase</keyword>
<dbReference type="InterPro" id="IPR014721">
    <property type="entry name" value="Ribsml_uS5_D2-typ_fold_subgr"/>
</dbReference>
<dbReference type="Proteomes" id="UP000319499">
    <property type="component" value="Unassembled WGS sequence"/>
</dbReference>
<dbReference type="NCBIfam" id="NF040656">
    <property type="entry name" value="GHMP_GYDIA"/>
    <property type="match status" value="1"/>
</dbReference>
<keyword evidence="2" id="KW-1185">Reference proteome</keyword>
<dbReference type="InterPro" id="IPR020568">
    <property type="entry name" value="Ribosomal_Su5_D2-typ_SF"/>
</dbReference>
<evidence type="ECO:0000313" key="1">
    <source>
        <dbReference type="EMBL" id="TWP29830.1"/>
    </source>
</evidence>
<reference evidence="1 2" key="1">
    <citation type="submission" date="2019-02" db="EMBL/GenBank/DDBJ databases">
        <title>Apibacter muscae sp. nov.: a novel member of the house fly microbiota.</title>
        <authorList>
            <person name="Park R."/>
        </authorList>
    </citation>
    <scope>NUCLEOTIDE SEQUENCE [LARGE SCALE GENOMIC DNA]</scope>
    <source>
        <strain evidence="1 2">AL1</strain>
    </source>
</reference>
<protein>
    <submittedName>
        <fullName evidence="1">GHMP kinase</fullName>
    </submittedName>
</protein>
<gene>
    <name evidence="1" type="ORF">ETU09_02295</name>
</gene>
<dbReference type="EMBL" id="SELH01000013">
    <property type="protein sequence ID" value="TWP29830.1"/>
    <property type="molecule type" value="Genomic_DNA"/>
</dbReference>
<dbReference type="GO" id="GO:0016301">
    <property type="term" value="F:kinase activity"/>
    <property type="evidence" value="ECO:0007669"/>
    <property type="project" value="UniProtKB-KW"/>
</dbReference>
<name>A0A563DI49_9FLAO</name>
<accession>A0A563DI49</accession>
<dbReference type="Gene3D" id="3.30.230.10">
    <property type="match status" value="1"/>
</dbReference>
<dbReference type="OrthoDB" id="5288719at2"/>
<evidence type="ECO:0000313" key="2">
    <source>
        <dbReference type="Proteomes" id="UP000319499"/>
    </source>
</evidence>
<dbReference type="AlphaFoldDB" id="A0A563DI49"/>
<dbReference type="RefSeq" id="WP_146261520.1">
    <property type="nucleotide sequence ID" value="NZ_SELG01000029.1"/>
</dbReference>
<comment type="caution">
    <text evidence="1">The sequence shown here is derived from an EMBL/GenBank/DDBJ whole genome shotgun (WGS) entry which is preliminary data.</text>
</comment>
<dbReference type="SUPFAM" id="SSF54211">
    <property type="entry name" value="Ribosomal protein S5 domain 2-like"/>
    <property type="match status" value="1"/>
</dbReference>